<evidence type="ECO:0000256" key="1">
    <source>
        <dbReference type="SAM" id="MobiDB-lite"/>
    </source>
</evidence>
<organism evidence="2 3">
    <name type="scientific">Cystobacter fuscus (strain ATCC 25194 / DSM 2262 / NBRC 100088 / M29)</name>
    <dbReference type="NCBI Taxonomy" id="1242864"/>
    <lineage>
        <taxon>Bacteria</taxon>
        <taxon>Pseudomonadati</taxon>
        <taxon>Myxococcota</taxon>
        <taxon>Myxococcia</taxon>
        <taxon>Myxococcales</taxon>
        <taxon>Cystobacterineae</taxon>
        <taxon>Archangiaceae</taxon>
        <taxon>Cystobacter</taxon>
    </lineage>
</organism>
<proteinExistence type="predicted"/>
<dbReference type="AlphaFoldDB" id="S9P8Y7"/>
<gene>
    <name evidence="2" type="ORF">D187_002732</name>
</gene>
<keyword evidence="3" id="KW-1185">Reference proteome</keyword>
<evidence type="ECO:0000313" key="2">
    <source>
        <dbReference type="EMBL" id="EPX59571.1"/>
    </source>
</evidence>
<reference evidence="2" key="1">
    <citation type="submission" date="2013-05" db="EMBL/GenBank/DDBJ databases">
        <title>Genome assembly of Cystobacter fuscus DSM 2262.</title>
        <authorList>
            <person name="Sharma G."/>
            <person name="Khatri I."/>
            <person name="Kaur C."/>
            <person name="Mayilraj S."/>
            <person name="Subramanian S."/>
        </authorList>
    </citation>
    <scope>NUCLEOTIDE SEQUENCE [LARGE SCALE GENOMIC DNA]</scope>
    <source>
        <strain evidence="2">DSM 2262</strain>
    </source>
</reference>
<feature type="compositionally biased region" description="Basic and acidic residues" evidence="1">
    <location>
        <begin position="140"/>
        <end position="151"/>
    </location>
</feature>
<accession>S9P8Y7</accession>
<evidence type="ECO:0008006" key="4">
    <source>
        <dbReference type="Google" id="ProtNLM"/>
    </source>
</evidence>
<evidence type="ECO:0000313" key="3">
    <source>
        <dbReference type="Proteomes" id="UP000011682"/>
    </source>
</evidence>
<feature type="compositionally biased region" description="Polar residues" evidence="1">
    <location>
        <begin position="153"/>
        <end position="165"/>
    </location>
</feature>
<sequence>MTIDHEEIRQWADARCGRPSMVTGTGKGDETGILRIDFPGYSGRGTLEPISWDEFFDTFEKHKLALVYSAHAHGHRSNFNKLIARETVDLETGEKLGPSRHHRKLAEQARATAKKATAEKTTARKATPRRATRKSPVASGEHRAPRSEAARTTKGQGSQRGGTRQNPERRGTSRGGGRSRGR</sequence>
<name>S9P8Y7_CYSF2</name>
<feature type="region of interest" description="Disordered" evidence="1">
    <location>
        <begin position="93"/>
        <end position="182"/>
    </location>
</feature>
<dbReference type="eggNOG" id="ENOG5032Y6R">
    <property type="taxonomic scope" value="Bacteria"/>
</dbReference>
<comment type="caution">
    <text evidence="2">The sequence shown here is derived from an EMBL/GenBank/DDBJ whole genome shotgun (WGS) entry which is preliminary data.</text>
</comment>
<dbReference type="Proteomes" id="UP000011682">
    <property type="component" value="Unassembled WGS sequence"/>
</dbReference>
<protein>
    <recommendedName>
        <fullName evidence="4">1,4-alpha-glucan branching enzyme</fullName>
    </recommendedName>
</protein>
<dbReference type="EMBL" id="ANAH02000016">
    <property type="protein sequence ID" value="EPX59571.1"/>
    <property type="molecule type" value="Genomic_DNA"/>
</dbReference>